<proteinExistence type="inferred from homology"/>
<evidence type="ECO:0000256" key="1">
    <source>
        <dbReference type="ARBA" id="ARBA00022793"/>
    </source>
</evidence>
<name>A0A6J6GJ99_9ZZZZ</name>
<feature type="domain" description="Flavoprotein" evidence="3">
    <location>
        <begin position="7"/>
        <end position="162"/>
    </location>
</feature>
<keyword evidence="2" id="KW-0456">Lyase</keyword>
<dbReference type="InterPro" id="IPR036551">
    <property type="entry name" value="Flavin_trans-like"/>
</dbReference>
<dbReference type="AlphaFoldDB" id="A0A6J6GJ99"/>
<dbReference type="GO" id="GO:0010181">
    <property type="term" value="F:FMN binding"/>
    <property type="evidence" value="ECO:0007669"/>
    <property type="project" value="InterPro"/>
</dbReference>
<gene>
    <name evidence="5" type="ORF">UFOPK1842_00069</name>
</gene>
<dbReference type="PANTHER" id="PTHR14359:SF6">
    <property type="entry name" value="PHOSPHOPANTOTHENOYLCYSTEINE DECARBOXYLASE"/>
    <property type="match status" value="1"/>
</dbReference>
<dbReference type="SUPFAM" id="SSF52507">
    <property type="entry name" value="Homo-oligomeric flavin-containing Cys decarboxylases, HFCD"/>
    <property type="match status" value="1"/>
</dbReference>
<dbReference type="HAMAP" id="MF_02225">
    <property type="entry name" value="CoaBC"/>
    <property type="match status" value="1"/>
</dbReference>
<dbReference type="GO" id="GO:0015937">
    <property type="term" value="P:coenzyme A biosynthetic process"/>
    <property type="evidence" value="ECO:0007669"/>
    <property type="project" value="InterPro"/>
</dbReference>
<dbReference type="InterPro" id="IPR007085">
    <property type="entry name" value="DNA/pantothenate-metab_flavo_C"/>
</dbReference>
<dbReference type="Gene3D" id="3.40.50.1950">
    <property type="entry name" value="Flavin prenyltransferase-like"/>
    <property type="match status" value="1"/>
</dbReference>
<feature type="domain" description="DNA/pantothenate metabolism flavoprotein C-terminal" evidence="4">
    <location>
        <begin position="185"/>
        <end position="391"/>
    </location>
</feature>
<reference evidence="5" key="1">
    <citation type="submission" date="2020-05" db="EMBL/GenBank/DDBJ databases">
        <authorList>
            <person name="Chiriac C."/>
            <person name="Salcher M."/>
            <person name="Ghai R."/>
            <person name="Kavagutti S V."/>
        </authorList>
    </citation>
    <scope>NUCLEOTIDE SEQUENCE</scope>
</reference>
<keyword evidence="1" id="KW-0210">Decarboxylase</keyword>
<dbReference type="GO" id="GO:0015941">
    <property type="term" value="P:pantothenate catabolic process"/>
    <property type="evidence" value="ECO:0007669"/>
    <property type="project" value="InterPro"/>
</dbReference>
<dbReference type="GO" id="GO:0071513">
    <property type="term" value="C:phosphopantothenoylcysteine decarboxylase complex"/>
    <property type="evidence" value="ECO:0007669"/>
    <property type="project" value="TreeGrafter"/>
</dbReference>
<dbReference type="Pfam" id="PF02441">
    <property type="entry name" value="Flavoprotein"/>
    <property type="match status" value="1"/>
</dbReference>
<evidence type="ECO:0000313" key="5">
    <source>
        <dbReference type="EMBL" id="CAB4599703.1"/>
    </source>
</evidence>
<organism evidence="5">
    <name type="scientific">freshwater metagenome</name>
    <dbReference type="NCBI Taxonomy" id="449393"/>
    <lineage>
        <taxon>unclassified sequences</taxon>
        <taxon>metagenomes</taxon>
        <taxon>ecological metagenomes</taxon>
    </lineage>
</organism>
<sequence>MTLLGREVILGVGGGISAYKSAELLRRLQDVGFGISVIPTRASLNFVGSATWEALSGRPVNSNLWNNVHEVPHIKEARKADLIIIAPATADLLAKIATGLADDLLTNIVLASDAPLILIPAMHPEMWSNPATVENVKKLRARGALVIEPDEGRMTGEDFGVGRYPDISRAILEISNFVNIKSDLLGRKVLVTAGGTREALDPIRYIGNRSSGNQGFAIARAARNRGAEVVLLAANVQLEELAGVRTIKVESTAEMQEILASEFPKCEILIMSAAIADARPKNYSAGKIKKDKLQSIELETNPDLLQQLSKSKSNTQIIIAFAAETGELDIPAAHQKLQAKGADLLFLNDVSGGAVFGSDETSGFIINSDGDSFTCAVQSKDTLADLLLDKALDKLGSTND</sequence>
<evidence type="ECO:0000259" key="4">
    <source>
        <dbReference type="Pfam" id="PF04127"/>
    </source>
</evidence>
<dbReference type="EMBL" id="CAEZUQ010000003">
    <property type="protein sequence ID" value="CAB4599703.1"/>
    <property type="molecule type" value="Genomic_DNA"/>
</dbReference>
<dbReference type="PANTHER" id="PTHR14359">
    <property type="entry name" value="HOMO-OLIGOMERIC FLAVIN CONTAINING CYS DECARBOXYLASE FAMILY"/>
    <property type="match status" value="1"/>
</dbReference>
<dbReference type="InterPro" id="IPR035929">
    <property type="entry name" value="CoaB-like_sf"/>
</dbReference>
<dbReference type="GO" id="GO:0004633">
    <property type="term" value="F:phosphopantothenoylcysteine decarboxylase activity"/>
    <property type="evidence" value="ECO:0007669"/>
    <property type="project" value="InterPro"/>
</dbReference>
<dbReference type="InterPro" id="IPR005252">
    <property type="entry name" value="CoaBC"/>
</dbReference>
<protein>
    <submittedName>
        <fullName evidence="5">Unannotated protein</fullName>
    </submittedName>
</protein>
<dbReference type="GO" id="GO:0004632">
    <property type="term" value="F:phosphopantothenate--cysteine ligase activity"/>
    <property type="evidence" value="ECO:0007669"/>
    <property type="project" value="InterPro"/>
</dbReference>
<evidence type="ECO:0000259" key="3">
    <source>
        <dbReference type="Pfam" id="PF02441"/>
    </source>
</evidence>
<accession>A0A6J6GJ99</accession>
<dbReference type="InterPro" id="IPR003382">
    <property type="entry name" value="Flavoprotein"/>
</dbReference>
<dbReference type="Pfam" id="PF04127">
    <property type="entry name" value="DFP"/>
    <property type="match status" value="1"/>
</dbReference>
<dbReference type="Gene3D" id="3.40.50.10300">
    <property type="entry name" value="CoaB-like"/>
    <property type="match status" value="1"/>
</dbReference>
<dbReference type="SUPFAM" id="SSF102645">
    <property type="entry name" value="CoaB-like"/>
    <property type="match status" value="1"/>
</dbReference>
<dbReference type="NCBIfam" id="TIGR00521">
    <property type="entry name" value="coaBC_dfp"/>
    <property type="match status" value="1"/>
</dbReference>
<evidence type="ECO:0000256" key="2">
    <source>
        <dbReference type="ARBA" id="ARBA00023239"/>
    </source>
</evidence>